<comment type="similarity">
    <text evidence="2 12 13">Belongs to the TonB-dependent receptor family.</text>
</comment>
<dbReference type="PROSITE" id="PS52016">
    <property type="entry name" value="TONB_DEPENDENT_REC_3"/>
    <property type="match status" value="1"/>
</dbReference>
<dbReference type="CDD" id="cd01347">
    <property type="entry name" value="ligand_gated_channel"/>
    <property type="match status" value="1"/>
</dbReference>
<dbReference type="Proteomes" id="UP000185739">
    <property type="component" value="Chromosome"/>
</dbReference>
<dbReference type="GO" id="GO:0009279">
    <property type="term" value="C:cell outer membrane"/>
    <property type="evidence" value="ECO:0007669"/>
    <property type="project" value="UniProtKB-SubCell"/>
</dbReference>
<keyword evidence="7" id="KW-0406">Ion transport</keyword>
<dbReference type="Pfam" id="PF07715">
    <property type="entry name" value="Plug"/>
    <property type="match status" value="1"/>
</dbReference>
<dbReference type="InterPro" id="IPR000531">
    <property type="entry name" value="Beta-barrel_TonB"/>
</dbReference>
<dbReference type="SUPFAM" id="SSF56935">
    <property type="entry name" value="Porins"/>
    <property type="match status" value="1"/>
</dbReference>
<gene>
    <name evidence="14" type="ORF">Tchl_1242</name>
</gene>
<dbReference type="Pfam" id="PF00593">
    <property type="entry name" value="TonB_dep_Rec_b-barrel"/>
    <property type="match status" value="1"/>
</dbReference>
<evidence type="ECO:0000256" key="10">
    <source>
        <dbReference type="ARBA" id="ARBA00023170"/>
    </source>
</evidence>
<comment type="subcellular location">
    <subcellularLocation>
        <location evidence="1 12">Cell outer membrane</location>
        <topology evidence="1 12">Multi-pass membrane protein</topology>
    </subcellularLocation>
</comment>
<sequence>MKTRLSALVSACALAYPFVPAQADDPQLDHVVVTATRQESKVDDLLADVTVVTREQIERLGDTTLAQVLSRTAGVFVTDGGLPGKSASVLIRGTDSGHALLLIDGMPVTSATLGQAPFETLNAAEIERIEILRGPASSLYGSEAIGGVVQVFTRRGQGPARPRLALRYGSHDTRDLQAGVAGGTEQWSYALSASRLQTDGISATRGPSANPDRDGYKNSAASGSLQWRPAEGHELGVHVLRSADENHTDGDFDFDNHTDNDILSWNAYTRNRLGERWTSTLRVGAMEYASDNFRPGAKDRFVTDTGLVSWQNDIRTAWGTWLAGIEQQRQEVDTSGALVVDSRTTDSAFLGWTAAFGAHGVQVNLRHDDIERFGSEKTWSAAYGYQLTEALRAFASLGTAFKAPSFNDLYYPVSCFSFGCFGGNPDLAPESARNREVGLAWERAGEEVRVVYFDNRISDLIDWGFTPENIGKARIRGLTASYRGRAQAWQWNVVADLLDPRDEQTDNVLRRRARQRLLAGVDYSVGAWTVGGQWTAVGARYEDSANDQRMGGYGLVDLFARYRFDKEWTLEAQLKNAGDKDYVLERGYQNTVFATEGRTAFVGLRYTPR</sequence>
<keyword evidence="10 14" id="KW-0675">Receptor</keyword>
<dbReference type="InterPro" id="IPR036942">
    <property type="entry name" value="Beta-barrel_TonB_sf"/>
</dbReference>
<dbReference type="PANTHER" id="PTHR30069">
    <property type="entry name" value="TONB-DEPENDENT OUTER MEMBRANE RECEPTOR"/>
    <property type="match status" value="1"/>
</dbReference>
<dbReference type="RefSeq" id="WP_075147629.1">
    <property type="nucleotide sequence ID" value="NZ_CP018839.1"/>
</dbReference>
<dbReference type="Gene3D" id="2.170.130.10">
    <property type="entry name" value="TonB-dependent receptor, plug domain"/>
    <property type="match status" value="1"/>
</dbReference>
<dbReference type="InterPro" id="IPR039426">
    <property type="entry name" value="TonB-dep_rcpt-like"/>
</dbReference>
<evidence type="ECO:0000256" key="5">
    <source>
        <dbReference type="ARBA" id="ARBA00022692"/>
    </source>
</evidence>
<accession>A0A1H5SZ63</accession>
<protein>
    <submittedName>
        <fullName evidence="14">Vitamin B12 receptor BtuB</fullName>
    </submittedName>
</protein>
<keyword evidence="5 12" id="KW-0812">Transmembrane</keyword>
<keyword evidence="4 12" id="KW-1134">Transmembrane beta strand</keyword>
<evidence type="ECO:0000313" key="15">
    <source>
        <dbReference type="Proteomes" id="UP000185739"/>
    </source>
</evidence>
<dbReference type="InterPro" id="IPR037066">
    <property type="entry name" value="Plug_dom_sf"/>
</dbReference>
<evidence type="ECO:0000256" key="1">
    <source>
        <dbReference type="ARBA" id="ARBA00004571"/>
    </source>
</evidence>
<dbReference type="KEGG" id="tcl:Tchl_1242"/>
<dbReference type="GO" id="GO:0006811">
    <property type="term" value="P:monoatomic ion transport"/>
    <property type="evidence" value="ECO:0007669"/>
    <property type="project" value="UniProtKB-KW"/>
</dbReference>
<keyword evidence="6" id="KW-0732">Signal</keyword>
<dbReference type="GO" id="GO:0015889">
    <property type="term" value="P:cobalamin transport"/>
    <property type="evidence" value="ECO:0007669"/>
    <property type="project" value="TreeGrafter"/>
</dbReference>
<evidence type="ECO:0000256" key="4">
    <source>
        <dbReference type="ARBA" id="ARBA00022452"/>
    </source>
</evidence>
<evidence type="ECO:0000313" key="14">
    <source>
        <dbReference type="EMBL" id="APR04101.1"/>
    </source>
</evidence>
<evidence type="ECO:0000256" key="13">
    <source>
        <dbReference type="RuleBase" id="RU003357"/>
    </source>
</evidence>
<dbReference type="InterPro" id="IPR012910">
    <property type="entry name" value="Plug_dom"/>
</dbReference>
<keyword evidence="11 12" id="KW-0998">Cell outer membrane</keyword>
<dbReference type="PANTHER" id="PTHR30069:SF53">
    <property type="entry name" value="COLICIN I RECEPTOR-RELATED"/>
    <property type="match status" value="1"/>
</dbReference>
<keyword evidence="3 12" id="KW-0813">Transport</keyword>
<dbReference type="STRING" id="96773.Tchl_1242"/>
<proteinExistence type="inferred from homology"/>
<keyword evidence="9 12" id="KW-0472">Membrane</keyword>
<name>A0A1H5SZ63_9RHOO</name>
<evidence type="ECO:0000256" key="7">
    <source>
        <dbReference type="ARBA" id="ARBA00023065"/>
    </source>
</evidence>
<evidence type="ECO:0000256" key="6">
    <source>
        <dbReference type="ARBA" id="ARBA00022729"/>
    </source>
</evidence>
<evidence type="ECO:0000256" key="8">
    <source>
        <dbReference type="ARBA" id="ARBA00023077"/>
    </source>
</evidence>
<evidence type="ECO:0000256" key="11">
    <source>
        <dbReference type="ARBA" id="ARBA00023237"/>
    </source>
</evidence>
<evidence type="ECO:0000256" key="2">
    <source>
        <dbReference type="ARBA" id="ARBA00009810"/>
    </source>
</evidence>
<dbReference type="Gene3D" id="2.40.170.20">
    <property type="entry name" value="TonB-dependent receptor, beta-barrel domain"/>
    <property type="match status" value="1"/>
</dbReference>
<evidence type="ECO:0000256" key="12">
    <source>
        <dbReference type="PROSITE-ProRule" id="PRU01360"/>
    </source>
</evidence>
<reference evidence="14 15" key="1">
    <citation type="submission" date="2016-12" db="EMBL/GenBank/DDBJ databases">
        <title>Complete genome sequence of Thauera chlorobenzoica, a Betaproteobacterium degrading haloaromatics anaerobically to CO2 and halides.</title>
        <authorList>
            <person name="Goris T."/>
            <person name="Mergelsberg M."/>
            <person name="Boll M."/>
        </authorList>
    </citation>
    <scope>NUCLEOTIDE SEQUENCE [LARGE SCALE GENOMIC DNA]</scope>
    <source>
        <strain evidence="14 15">3CB1</strain>
    </source>
</reference>
<dbReference type="AlphaFoldDB" id="A0A1H5SZ63"/>
<organism evidence="14 15">
    <name type="scientific">Thauera chlorobenzoica</name>
    <dbReference type="NCBI Taxonomy" id="96773"/>
    <lineage>
        <taxon>Bacteria</taxon>
        <taxon>Pseudomonadati</taxon>
        <taxon>Pseudomonadota</taxon>
        <taxon>Betaproteobacteria</taxon>
        <taxon>Rhodocyclales</taxon>
        <taxon>Zoogloeaceae</taxon>
        <taxon>Thauera</taxon>
    </lineage>
</organism>
<keyword evidence="8 13" id="KW-0798">TonB box</keyword>
<keyword evidence="15" id="KW-1185">Reference proteome</keyword>
<dbReference type="EMBL" id="CP018839">
    <property type="protein sequence ID" value="APR04101.1"/>
    <property type="molecule type" value="Genomic_DNA"/>
</dbReference>
<evidence type="ECO:0000256" key="9">
    <source>
        <dbReference type="ARBA" id="ARBA00023136"/>
    </source>
</evidence>
<evidence type="ECO:0000256" key="3">
    <source>
        <dbReference type="ARBA" id="ARBA00022448"/>
    </source>
</evidence>